<feature type="compositionally biased region" description="Low complexity" evidence="8">
    <location>
        <begin position="699"/>
        <end position="713"/>
    </location>
</feature>
<dbReference type="Pfam" id="PF00433">
    <property type="entry name" value="Pkinase_C"/>
    <property type="match status" value="1"/>
</dbReference>
<sequence length="896" mass="100185">MEMKDACDVLDESLVGAFDDDENENKQSTTKHDADFDAFAGSAKSLQLKPERQLSGLMFHSARSLQPEEEEQKEDVPIQKVVVQNDNDEPMPPEKQPKEETTTVAVHPTTPDRNKQSDNKDALQAETPRNEKSRYVTSKDFELLKVIGMGAFGKVLQVRNKVSGEVLAMKVISKRLLKRKLSYVENVQAERDILTRIQHPFVVTMHCSFQTKEKLFIIMDFLAGGELFLRLGREGIFLERTAAFYLGEIVLGVDHLHTRGILHRDLKPENILLSIDGHVCLTDFGLAKDFSSEGGFETEDDEQRARTICGTEEYMSPEMLSGRGYGRASDWWSLGCIAYEMLNGEPPFSSRKGRKELFRKIMSEKVKMPVGSTAAACKLLKGLLNRTATARLGAARSTMFEVGGVSGLKQQAFFTNHKIDWEKLEQKEIVPPATLDVDNDTDLRHFHNEFTSMPLPRSVRDMTFDSWEPRRIESEAFRGFSFVQENFALPDRDEKEMEDYWNNPDQDGESLSEAASSKVGEDVVLPEQQEQLKPDKKKRPPRKRKKKKKQAGGDNNSNNVTPSVTPVPTPAVTPLATPTATPAPSENGEVAVVGDDDPANKKVMEEQVVVDKLQKTLETTTKPKPTTTTTAPLKTIYTPPKSNSEDDDWRSVSSVKTSSTAGLGANPTFQRGRTYQTQQQTWQRQQQQPRSKQVHEEQWQQQQQRGGKQQQWQTPTPKNNQKRQQQQTPSPVVKKQEPSNYRPAAGSWAARAHAATPPSQQQQQRPAYPQPTPYQQAPVNSRARDGWGPPAGRQQRTYVPQKQEAPPQNGRWAEPPIRPPPSPSGDWRSKPLARNSPAKTMRVTKQLSSPDAGPLWPSLGVGGDSSPSTTTTTNSNKTPSKPPVRGAWATRVGGGR</sequence>
<evidence type="ECO:0000259" key="9">
    <source>
        <dbReference type="PROSITE" id="PS50011"/>
    </source>
</evidence>
<feature type="domain" description="AGC-kinase C-terminal" evidence="10">
    <location>
        <begin position="417"/>
        <end position="492"/>
    </location>
</feature>
<evidence type="ECO:0000256" key="6">
    <source>
        <dbReference type="ARBA" id="ARBA00022840"/>
    </source>
</evidence>
<feature type="compositionally biased region" description="Low complexity" evidence="8">
    <location>
        <begin position="668"/>
        <end position="691"/>
    </location>
</feature>
<dbReference type="SMART" id="SM00133">
    <property type="entry name" value="S_TK_X"/>
    <property type="match status" value="1"/>
</dbReference>
<evidence type="ECO:0000256" key="5">
    <source>
        <dbReference type="ARBA" id="ARBA00022777"/>
    </source>
</evidence>
<dbReference type="PANTHER" id="PTHR24351">
    <property type="entry name" value="RIBOSOMAL PROTEIN S6 KINASE"/>
    <property type="match status" value="1"/>
</dbReference>
<keyword evidence="2" id="KW-0597">Phosphoprotein</keyword>
<keyword evidence="1" id="KW-0723">Serine/threonine-protein kinase</keyword>
<dbReference type="InterPro" id="IPR017441">
    <property type="entry name" value="Protein_kinase_ATP_BS"/>
</dbReference>
<dbReference type="GO" id="GO:0004674">
    <property type="term" value="F:protein serine/threonine kinase activity"/>
    <property type="evidence" value="ECO:0007669"/>
    <property type="project" value="UniProtKB-KW"/>
</dbReference>
<feature type="domain" description="Protein kinase" evidence="9">
    <location>
        <begin position="141"/>
        <end position="414"/>
    </location>
</feature>
<feature type="compositionally biased region" description="Low complexity" evidence="8">
    <location>
        <begin position="616"/>
        <end position="635"/>
    </location>
</feature>
<organism evidence="11">
    <name type="scientific">Grammatophora oceanica</name>
    <dbReference type="NCBI Taxonomy" id="210454"/>
    <lineage>
        <taxon>Eukaryota</taxon>
        <taxon>Sar</taxon>
        <taxon>Stramenopiles</taxon>
        <taxon>Ochrophyta</taxon>
        <taxon>Bacillariophyta</taxon>
        <taxon>Fragilariophyceae</taxon>
        <taxon>Fragilariophycidae</taxon>
        <taxon>Rhabdonematales</taxon>
        <taxon>Grammatophoraceae</taxon>
        <taxon>Grammatophora</taxon>
    </lineage>
</organism>
<dbReference type="PROSITE" id="PS00108">
    <property type="entry name" value="PROTEIN_KINASE_ST"/>
    <property type="match status" value="1"/>
</dbReference>
<dbReference type="Gene3D" id="3.30.200.20">
    <property type="entry name" value="Phosphorylase Kinase, domain 1"/>
    <property type="match status" value="1"/>
</dbReference>
<feature type="compositionally biased region" description="Polar residues" evidence="8">
    <location>
        <begin position="714"/>
        <end position="730"/>
    </location>
</feature>
<feature type="binding site" evidence="7">
    <location>
        <position position="170"/>
    </location>
    <ligand>
        <name>ATP</name>
        <dbReference type="ChEBI" id="CHEBI:30616"/>
    </ligand>
</feature>
<dbReference type="InterPro" id="IPR011009">
    <property type="entry name" value="Kinase-like_dom_sf"/>
</dbReference>
<feature type="compositionally biased region" description="Low complexity" evidence="8">
    <location>
        <begin position="865"/>
        <end position="879"/>
    </location>
</feature>
<dbReference type="PROSITE" id="PS50011">
    <property type="entry name" value="PROTEIN_KINASE_DOM"/>
    <property type="match status" value="1"/>
</dbReference>
<dbReference type="SMART" id="SM00220">
    <property type="entry name" value="S_TKc"/>
    <property type="match status" value="1"/>
</dbReference>
<dbReference type="Pfam" id="PF00069">
    <property type="entry name" value="Pkinase"/>
    <property type="match status" value="1"/>
</dbReference>
<reference evidence="11" key="1">
    <citation type="submission" date="2021-01" db="EMBL/GenBank/DDBJ databases">
        <authorList>
            <person name="Corre E."/>
            <person name="Pelletier E."/>
            <person name="Niang G."/>
            <person name="Scheremetjew M."/>
            <person name="Finn R."/>
            <person name="Kale V."/>
            <person name="Holt S."/>
            <person name="Cochrane G."/>
            <person name="Meng A."/>
            <person name="Brown T."/>
            <person name="Cohen L."/>
        </authorList>
    </citation>
    <scope>NUCLEOTIDE SEQUENCE</scope>
    <source>
        <strain evidence="11">CCMP 410</strain>
    </source>
</reference>
<feature type="compositionally biased region" description="Low complexity" evidence="8">
    <location>
        <begin position="555"/>
        <end position="564"/>
    </location>
</feature>
<gene>
    <name evidence="11" type="ORF">GOCE00092_LOCUS8730</name>
</gene>
<feature type="region of interest" description="Disordered" evidence="8">
    <location>
        <begin position="51"/>
        <end position="132"/>
    </location>
</feature>
<evidence type="ECO:0008006" key="12">
    <source>
        <dbReference type="Google" id="ProtNLM"/>
    </source>
</evidence>
<dbReference type="InterPro" id="IPR008271">
    <property type="entry name" value="Ser/Thr_kinase_AS"/>
</dbReference>
<dbReference type="InterPro" id="IPR017892">
    <property type="entry name" value="Pkinase_C"/>
</dbReference>
<evidence type="ECO:0000256" key="4">
    <source>
        <dbReference type="ARBA" id="ARBA00022741"/>
    </source>
</evidence>
<evidence type="ECO:0000313" key="11">
    <source>
        <dbReference type="EMBL" id="CAD9279820.1"/>
    </source>
</evidence>
<dbReference type="InterPro" id="IPR000961">
    <property type="entry name" value="AGC-kinase_C"/>
</dbReference>
<dbReference type="Gene3D" id="1.10.510.10">
    <property type="entry name" value="Transferase(Phosphotransferase) domain 1"/>
    <property type="match status" value="1"/>
</dbReference>
<keyword evidence="3" id="KW-0808">Transferase</keyword>
<dbReference type="FunFam" id="1.10.510.10:FF:000048">
    <property type="entry name" value="Protein kinase C"/>
    <property type="match status" value="1"/>
</dbReference>
<dbReference type="InterPro" id="IPR045270">
    <property type="entry name" value="STKc_AGC"/>
</dbReference>
<evidence type="ECO:0000256" key="2">
    <source>
        <dbReference type="ARBA" id="ARBA00022553"/>
    </source>
</evidence>
<dbReference type="SUPFAM" id="SSF56112">
    <property type="entry name" value="Protein kinase-like (PK-like)"/>
    <property type="match status" value="1"/>
</dbReference>
<evidence type="ECO:0000256" key="1">
    <source>
        <dbReference type="ARBA" id="ARBA00022527"/>
    </source>
</evidence>
<dbReference type="PROSITE" id="PS51285">
    <property type="entry name" value="AGC_KINASE_CTER"/>
    <property type="match status" value="1"/>
</dbReference>
<dbReference type="InterPro" id="IPR000719">
    <property type="entry name" value="Prot_kinase_dom"/>
</dbReference>
<evidence type="ECO:0000256" key="8">
    <source>
        <dbReference type="SAM" id="MobiDB-lite"/>
    </source>
</evidence>
<name>A0A7S1UVN8_9STRA</name>
<feature type="compositionally biased region" description="Basic and acidic residues" evidence="8">
    <location>
        <begin position="110"/>
        <end position="132"/>
    </location>
</feature>
<dbReference type="PROSITE" id="PS00107">
    <property type="entry name" value="PROTEIN_KINASE_ATP"/>
    <property type="match status" value="1"/>
</dbReference>
<feature type="compositionally biased region" description="Basic residues" evidence="8">
    <location>
        <begin position="535"/>
        <end position="550"/>
    </location>
</feature>
<dbReference type="CDD" id="cd05123">
    <property type="entry name" value="STKc_AGC"/>
    <property type="match status" value="1"/>
</dbReference>
<keyword evidence="6 7" id="KW-0067">ATP-binding</keyword>
<evidence type="ECO:0000259" key="10">
    <source>
        <dbReference type="PROSITE" id="PS51285"/>
    </source>
</evidence>
<evidence type="ECO:0000256" key="7">
    <source>
        <dbReference type="PROSITE-ProRule" id="PRU10141"/>
    </source>
</evidence>
<keyword evidence="4 7" id="KW-0547">Nucleotide-binding</keyword>
<dbReference type="AlphaFoldDB" id="A0A7S1UVN8"/>
<feature type="region of interest" description="Disordered" evidence="8">
    <location>
        <begin position="614"/>
        <end position="896"/>
    </location>
</feature>
<feature type="region of interest" description="Disordered" evidence="8">
    <location>
        <begin position="498"/>
        <end position="601"/>
    </location>
</feature>
<dbReference type="EMBL" id="HBGK01017393">
    <property type="protein sequence ID" value="CAD9279820.1"/>
    <property type="molecule type" value="Transcribed_RNA"/>
</dbReference>
<dbReference type="FunFam" id="3.30.200.20:FF:000042">
    <property type="entry name" value="Aurora kinase A"/>
    <property type="match status" value="1"/>
</dbReference>
<feature type="compositionally biased region" description="Low complexity" evidence="8">
    <location>
        <begin position="572"/>
        <end position="585"/>
    </location>
</feature>
<protein>
    <recommendedName>
        <fullName evidence="12">Non-specific serine/threonine protein kinase</fullName>
    </recommendedName>
</protein>
<keyword evidence="5" id="KW-0418">Kinase</keyword>
<feature type="region of interest" description="Disordered" evidence="8">
    <location>
        <begin position="15"/>
        <end position="34"/>
    </location>
</feature>
<proteinExistence type="predicted"/>
<dbReference type="GO" id="GO:0005524">
    <property type="term" value="F:ATP binding"/>
    <property type="evidence" value="ECO:0007669"/>
    <property type="project" value="UniProtKB-UniRule"/>
</dbReference>
<evidence type="ECO:0000256" key="3">
    <source>
        <dbReference type="ARBA" id="ARBA00022679"/>
    </source>
</evidence>
<feature type="compositionally biased region" description="Polar residues" evidence="8">
    <location>
        <begin position="651"/>
        <end position="661"/>
    </location>
</feature>
<accession>A0A7S1UVN8</accession>
<feature type="compositionally biased region" description="Low complexity" evidence="8">
    <location>
        <begin position="744"/>
        <end position="778"/>
    </location>
</feature>